<keyword evidence="4" id="KW-1185">Reference proteome</keyword>
<evidence type="ECO:0000256" key="1">
    <source>
        <dbReference type="SAM" id="Phobius"/>
    </source>
</evidence>
<dbReference type="Proteomes" id="UP001482231">
    <property type="component" value="Unassembled WGS sequence"/>
</dbReference>
<keyword evidence="1" id="KW-1133">Transmembrane helix</keyword>
<feature type="transmembrane region" description="Helical" evidence="1">
    <location>
        <begin position="252"/>
        <end position="270"/>
    </location>
</feature>
<accession>A0ABV0EHS9</accession>
<dbReference type="SMART" id="SM00240">
    <property type="entry name" value="FHA"/>
    <property type="match status" value="1"/>
</dbReference>
<feature type="transmembrane region" description="Helical" evidence="1">
    <location>
        <begin position="157"/>
        <end position="178"/>
    </location>
</feature>
<dbReference type="SUPFAM" id="SSF49879">
    <property type="entry name" value="SMAD/FHA domain"/>
    <property type="match status" value="1"/>
</dbReference>
<proteinExistence type="predicted"/>
<gene>
    <name evidence="3" type="ORF">V6E02_09170</name>
</gene>
<name>A0ABV0EHS9_9BURK</name>
<dbReference type="PROSITE" id="PS50006">
    <property type="entry name" value="FHA_DOMAIN"/>
    <property type="match status" value="1"/>
</dbReference>
<dbReference type="InterPro" id="IPR008984">
    <property type="entry name" value="SMAD_FHA_dom_sf"/>
</dbReference>
<organism evidence="3 4">
    <name type="scientific">Thiobacter aerophilum</name>
    <dbReference type="NCBI Taxonomy" id="3121275"/>
    <lineage>
        <taxon>Bacteria</taxon>
        <taxon>Pseudomonadati</taxon>
        <taxon>Pseudomonadota</taxon>
        <taxon>Betaproteobacteria</taxon>
        <taxon>Burkholderiales</taxon>
        <taxon>Thiobacteraceae</taxon>
        <taxon>Thiobacter</taxon>
    </lineage>
</organism>
<feature type="transmembrane region" description="Helical" evidence="1">
    <location>
        <begin position="185"/>
        <end position="205"/>
    </location>
</feature>
<comment type="caution">
    <text evidence="3">The sequence shown here is derived from an EMBL/GenBank/DDBJ whole genome shotgun (WGS) entry which is preliminary data.</text>
</comment>
<keyword evidence="1" id="KW-0472">Membrane</keyword>
<feature type="transmembrane region" description="Helical" evidence="1">
    <location>
        <begin position="211"/>
        <end position="240"/>
    </location>
</feature>
<sequence>MEPLMVAEVLDKSGRVHSRLRLEQFPVRIGRAYHNDIILDDEFVSPEHARIELDSSGQPVIVDLDSDNGTYVLPKLERIMRHPLSGETLLRLGHTLIRLRSADYQVPPARRDSLGLNRATRWLTQGVGAAIAYGMALSLIILEHHQSSPEALGPEQILLATLSMALAIPLWAGLWALASRSFAHHAYFVPHLAIASAAVAALFVLDTLGQYYAFAFSAGISADVIFEGVTVLVVASALYGHLRFATLLTPRGVGTTALVSALVLVGMIYFSDYVDATDFNDDLPYPGELKPPAFAFGKPKSPARFVEDAKAILRTLDAGQWD</sequence>
<evidence type="ECO:0000313" key="3">
    <source>
        <dbReference type="EMBL" id="MEO1767382.1"/>
    </source>
</evidence>
<dbReference type="Pfam" id="PF00498">
    <property type="entry name" value="FHA"/>
    <property type="match status" value="1"/>
</dbReference>
<feature type="domain" description="FHA" evidence="2">
    <location>
        <begin position="27"/>
        <end position="72"/>
    </location>
</feature>
<dbReference type="EMBL" id="JBAJEX010000007">
    <property type="protein sequence ID" value="MEO1767382.1"/>
    <property type="molecule type" value="Genomic_DNA"/>
</dbReference>
<reference evidence="3 4" key="1">
    <citation type="submission" date="2024-02" db="EMBL/GenBank/DDBJ databases">
        <title>New thermophilic sulfur-oxidizing bacteria from a hot springs of the Uzon caldera (Kamchatka, Russia).</title>
        <authorList>
            <person name="Dukat A.M."/>
            <person name="Elcheninov A.G."/>
            <person name="Frolov E.N."/>
        </authorList>
    </citation>
    <scope>NUCLEOTIDE SEQUENCE [LARGE SCALE GENOMIC DNA]</scope>
    <source>
        <strain evidence="3 4">AK1</strain>
    </source>
</reference>
<dbReference type="InterPro" id="IPR000253">
    <property type="entry name" value="FHA_dom"/>
</dbReference>
<dbReference type="Gene3D" id="2.60.200.20">
    <property type="match status" value="1"/>
</dbReference>
<evidence type="ECO:0000259" key="2">
    <source>
        <dbReference type="PROSITE" id="PS50006"/>
    </source>
</evidence>
<evidence type="ECO:0000313" key="4">
    <source>
        <dbReference type="Proteomes" id="UP001482231"/>
    </source>
</evidence>
<dbReference type="CDD" id="cd00060">
    <property type="entry name" value="FHA"/>
    <property type="match status" value="1"/>
</dbReference>
<dbReference type="RefSeq" id="WP_347308494.1">
    <property type="nucleotide sequence ID" value="NZ_JBAJEX010000007.1"/>
</dbReference>
<protein>
    <submittedName>
        <fullName evidence="3">FHA domain-containing protein</fullName>
    </submittedName>
</protein>
<keyword evidence="1" id="KW-0812">Transmembrane</keyword>
<feature type="transmembrane region" description="Helical" evidence="1">
    <location>
        <begin position="122"/>
        <end position="142"/>
    </location>
</feature>